<dbReference type="HOGENOM" id="CLU_045615_1_0_1"/>
<feature type="transmembrane region" description="Helical" evidence="1">
    <location>
        <begin position="302"/>
        <end position="323"/>
    </location>
</feature>
<evidence type="ECO:0000313" key="3">
    <source>
        <dbReference type="EnsemblPlants" id="OGLUM03G22110.1"/>
    </source>
</evidence>
<evidence type="ECO:0000256" key="2">
    <source>
        <dbReference type="SAM" id="SignalP"/>
    </source>
</evidence>
<keyword evidence="1" id="KW-0472">Membrane</keyword>
<keyword evidence="1" id="KW-1133">Transmembrane helix</keyword>
<evidence type="ECO:0000256" key="1">
    <source>
        <dbReference type="SAM" id="Phobius"/>
    </source>
</evidence>
<dbReference type="Proteomes" id="UP000026961">
    <property type="component" value="Chromosome 3"/>
</dbReference>
<organism evidence="3">
    <name type="scientific">Oryza glumipatula</name>
    <dbReference type="NCBI Taxonomy" id="40148"/>
    <lineage>
        <taxon>Eukaryota</taxon>
        <taxon>Viridiplantae</taxon>
        <taxon>Streptophyta</taxon>
        <taxon>Embryophyta</taxon>
        <taxon>Tracheophyta</taxon>
        <taxon>Spermatophyta</taxon>
        <taxon>Magnoliopsida</taxon>
        <taxon>Liliopsida</taxon>
        <taxon>Poales</taxon>
        <taxon>Poaceae</taxon>
        <taxon>BOP clade</taxon>
        <taxon>Oryzoideae</taxon>
        <taxon>Oryzeae</taxon>
        <taxon>Oryzinae</taxon>
        <taxon>Oryza</taxon>
    </lineage>
</organism>
<dbReference type="PANTHER" id="PTHR33333">
    <property type="entry name" value="ERYTHROCYTE MEMBRANE PROTEIN 1-LIKE"/>
    <property type="match status" value="1"/>
</dbReference>
<feature type="signal peptide" evidence="2">
    <location>
        <begin position="1"/>
        <end position="19"/>
    </location>
</feature>
<dbReference type="InterPro" id="IPR039926">
    <property type="entry name" value="Egg_app_1"/>
</dbReference>
<dbReference type="eggNOG" id="ENOG502R5ZK">
    <property type="taxonomic scope" value="Eukaryota"/>
</dbReference>
<evidence type="ECO:0000313" key="4">
    <source>
        <dbReference type="Proteomes" id="UP000026961"/>
    </source>
</evidence>
<dbReference type="PANTHER" id="PTHR33333:SF8">
    <property type="entry name" value="EXPRESSED PROTEIN"/>
    <property type="match status" value="1"/>
</dbReference>
<dbReference type="Gramene" id="OGLUM03G22110.1">
    <property type="protein sequence ID" value="OGLUM03G22110.1"/>
    <property type="gene ID" value="OGLUM03G22110"/>
</dbReference>
<reference evidence="3" key="2">
    <citation type="submission" date="2018-05" db="EMBL/GenBank/DDBJ databases">
        <title>OgluRS3 (Oryza glumaepatula Reference Sequence Version 3).</title>
        <authorList>
            <person name="Zhang J."/>
            <person name="Kudrna D."/>
            <person name="Lee S."/>
            <person name="Talag J."/>
            <person name="Welchert J."/>
            <person name="Wing R.A."/>
        </authorList>
    </citation>
    <scope>NUCLEOTIDE SEQUENCE [LARGE SCALE GENOMIC DNA]</scope>
</reference>
<keyword evidence="2" id="KW-0732">Signal</keyword>
<sequence length="327" mass="33335">MAWLLRHLWAWLVAARGAAVENLPVAAAVAKGAAGSAMEASAPWLHVAAEFLHGLCGWMLAAVAVAVESLPGVAKSTVEASQPWLAAAAELLQVTYGWLVAAIAVAVENLPGVAKNTVEYTVEASQPWLAVAAKLLRGLYGWLVAVSAVAVEMLPDAAKNAAGSAAEASQPWLAMASKLLQAHDLCERLVTAGDKAVENLPEAAAAAATTAAMGGGAHSSADATPMPTHGHGGVAVYALLAVALLAVAFLGGAVCALTCRTMKGPGLGGARVPRAVFRASPRRYYAAVRTARKARRSASGIGWKNLVAAMALAVAACIVYLGAKMLH</sequence>
<protein>
    <submittedName>
        <fullName evidence="3">Uncharacterized protein</fullName>
    </submittedName>
</protein>
<keyword evidence="1" id="KW-0812">Transmembrane</keyword>
<reference evidence="3" key="1">
    <citation type="submission" date="2015-04" db="UniProtKB">
        <authorList>
            <consortium name="EnsemblPlants"/>
        </authorList>
    </citation>
    <scope>IDENTIFICATION</scope>
</reference>
<feature type="transmembrane region" description="Helical" evidence="1">
    <location>
        <begin position="234"/>
        <end position="257"/>
    </location>
</feature>
<dbReference type="EnsemblPlants" id="OGLUM03G22110.1">
    <property type="protein sequence ID" value="OGLUM03G22110.1"/>
    <property type="gene ID" value="OGLUM03G22110"/>
</dbReference>
<dbReference type="AlphaFoldDB" id="A0A0D9Z8V9"/>
<proteinExistence type="predicted"/>
<feature type="chain" id="PRO_5005431110" evidence="2">
    <location>
        <begin position="20"/>
        <end position="327"/>
    </location>
</feature>
<name>A0A0D9Z8V9_9ORYZ</name>
<accession>A0A0D9Z8V9</accession>
<keyword evidence="4" id="KW-1185">Reference proteome</keyword>